<protein>
    <submittedName>
        <fullName evidence="1">Uncharacterized protein</fullName>
    </submittedName>
</protein>
<accession>A0A8A4TQU8</accession>
<organism evidence="1 2">
    <name type="scientific">Sulfidibacter corallicola</name>
    <dbReference type="NCBI Taxonomy" id="2818388"/>
    <lineage>
        <taxon>Bacteria</taxon>
        <taxon>Pseudomonadati</taxon>
        <taxon>Acidobacteriota</taxon>
        <taxon>Holophagae</taxon>
        <taxon>Acanthopleuribacterales</taxon>
        <taxon>Acanthopleuribacteraceae</taxon>
        <taxon>Sulfidibacter</taxon>
    </lineage>
</organism>
<dbReference type="EMBL" id="CP071793">
    <property type="protein sequence ID" value="QTD51378.1"/>
    <property type="molecule type" value="Genomic_DNA"/>
</dbReference>
<dbReference type="Proteomes" id="UP000663929">
    <property type="component" value="Chromosome"/>
</dbReference>
<proteinExistence type="predicted"/>
<gene>
    <name evidence="1" type="ORF">J3U87_02820</name>
</gene>
<evidence type="ECO:0000313" key="1">
    <source>
        <dbReference type="EMBL" id="QTD51378.1"/>
    </source>
</evidence>
<reference evidence="1" key="1">
    <citation type="submission" date="2021-03" db="EMBL/GenBank/DDBJ databases">
        <title>Acanthopleuribacteraceae sp. M133.</title>
        <authorList>
            <person name="Wang G."/>
        </authorList>
    </citation>
    <scope>NUCLEOTIDE SEQUENCE</scope>
    <source>
        <strain evidence="1">M133</strain>
    </source>
</reference>
<sequence>MPWILLLSLSLVGAFQNAPSKGDEARGEVLAQLKSRTFYSGDYAFVDDTLRQEICNIIFTDLVDDFMTAEGIAISDEEVRPLLAIIARNSGQTEISEFQVQVARAAVLQWKVNKALYDRYGGRVIARQGSPMEPAGAYEAFLHEQLAKGTFRLVDTQVEAVFWSRFTNPEAITVAPEDVDFSKPWWQSN</sequence>
<name>A0A8A4TQU8_SULCO</name>
<dbReference type="KEGG" id="scor:J3U87_02820"/>
<dbReference type="AlphaFoldDB" id="A0A8A4TQU8"/>
<dbReference type="RefSeq" id="WP_237381509.1">
    <property type="nucleotide sequence ID" value="NZ_CP071793.1"/>
</dbReference>
<evidence type="ECO:0000313" key="2">
    <source>
        <dbReference type="Proteomes" id="UP000663929"/>
    </source>
</evidence>
<keyword evidence="2" id="KW-1185">Reference proteome</keyword>